<organism evidence="7">
    <name type="scientific">hydrothermal vent metagenome</name>
    <dbReference type="NCBI Taxonomy" id="652676"/>
    <lineage>
        <taxon>unclassified sequences</taxon>
        <taxon>metagenomes</taxon>
        <taxon>ecological metagenomes</taxon>
    </lineage>
</organism>
<evidence type="ECO:0000256" key="5">
    <source>
        <dbReference type="ARBA" id="ARBA00022975"/>
    </source>
</evidence>
<dbReference type="HAMAP" id="MF_01208">
    <property type="entry name" value="PyrE"/>
    <property type="match status" value="1"/>
</dbReference>
<evidence type="ECO:0000259" key="6">
    <source>
        <dbReference type="Pfam" id="PF00156"/>
    </source>
</evidence>
<evidence type="ECO:0000313" key="7">
    <source>
        <dbReference type="EMBL" id="VAV98985.1"/>
    </source>
</evidence>
<accession>A0A3B0SW23</accession>
<reference evidence="7" key="1">
    <citation type="submission" date="2018-06" db="EMBL/GenBank/DDBJ databases">
        <authorList>
            <person name="Zhirakovskaya E."/>
        </authorList>
    </citation>
    <scope>NUCLEOTIDE SEQUENCE</scope>
</reference>
<keyword evidence="5" id="KW-0665">Pyrimidine biosynthesis</keyword>
<dbReference type="InterPro" id="IPR023031">
    <property type="entry name" value="OPRT"/>
</dbReference>
<comment type="pathway">
    <text evidence="1">Pyrimidine metabolism; UMP biosynthesis via de novo pathway; UMP from orotate: step 1/2.</text>
</comment>
<dbReference type="Gene3D" id="3.40.50.2020">
    <property type="match status" value="1"/>
</dbReference>
<dbReference type="GO" id="GO:0044205">
    <property type="term" value="P:'de novo' UMP biosynthetic process"/>
    <property type="evidence" value="ECO:0007669"/>
    <property type="project" value="UniProtKB-UniPathway"/>
</dbReference>
<dbReference type="UniPathway" id="UPA00070">
    <property type="reaction ID" value="UER00119"/>
</dbReference>
<evidence type="ECO:0000256" key="3">
    <source>
        <dbReference type="ARBA" id="ARBA00022676"/>
    </source>
</evidence>
<dbReference type="NCBIfam" id="TIGR00336">
    <property type="entry name" value="pyrE"/>
    <property type="match status" value="1"/>
</dbReference>
<dbReference type="InterPro" id="IPR029057">
    <property type="entry name" value="PRTase-like"/>
</dbReference>
<evidence type="ECO:0000256" key="2">
    <source>
        <dbReference type="ARBA" id="ARBA00011971"/>
    </source>
</evidence>
<name>A0A3B0SW23_9ZZZZ</name>
<dbReference type="EC" id="2.4.2.10" evidence="2"/>
<gene>
    <name evidence="7" type="ORF">MNBD_ACTINO01-948</name>
</gene>
<protein>
    <recommendedName>
        <fullName evidence="2">orotate phosphoribosyltransferase</fullName>
        <ecNumber evidence="2">2.4.2.10</ecNumber>
    </recommendedName>
</protein>
<evidence type="ECO:0000256" key="1">
    <source>
        <dbReference type="ARBA" id="ARBA00004889"/>
    </source>
</evidence>
<dbReference type="CDD" id="cd06223">
    <property type="entry name" value="PRTases_typeI"/>
    <property type="match status" value="1"/>
</dbReference>
<dbReference type="PANTHER" id="PTHR19278:SF9">
    <property type="entry name" value="URIDINE 5'-MONOPHOSPHATE SYNTHASE"/>
    <property type="match status" value="1"/>
</dbReference>
<dbReference type="PANTHER" id="PTHR19278">
    <property type="entry name" value="OROTATE PHOSPHORIBOSYLTRANSFERASE"/>
    <property type="match status" value="1"/>
</dbReference>
<feature type="domain" description="Phosphoribosyltransferase" evidence="6">
    <location>
        <begin position="112"/>
        <end position="168"/>
    </location>
</feature>
<dbReference type="SUPFAM" id="SSF53271">
    <property type="entry name" value="PRTase-like"/>
    <property type="match status" value="1"/>
</dbReference>
<dbReference type="Pfam" id="PF00156">
    <property type="entry name" value="Pribosyltran"/>
    <property type="match status" value="1"/>
</dbReference>
<dbReference type="EMBL" id="UOEI01000247">
    <property type="protein sequence ID" value="VAV98985.1"/>
    <property type="molecule type" value="Genomic_DNA"/>
</dbReference>
<dbReference type="InterPro" id="IPR000836">
    <property type="entry name" value="PRTase_dom"/>
</dbReference>
<sequence>MDFPQDPKRALVGHLTTHAVRTDGPFVLRSGETSSWYIDARQTTFSGEGALRVGAAVLPHIPEDVDAVGGMTMGADPIAVATAMVAAEAGRQLSAFSIRKEAKDHGMGGRIVGPIGAGSRVVVLEDTTTTGGALSDAIDALREEDVEIVLAVSLIDRSAGATARRMSELGVEYLTLITPTDLGVMV</sequence>
<dbReference type="AlphaFoldDB" id="A0A3B0SW23"/>
<dbReference type="GO" id="GO:0019856">
    <property type="term" value="P:pyrimidine nucleobase biosynthetic process"/>
    <property type="evidence" value="ECO:0007669"/>
    <property type="project" value="TreeGrafter"/>
</dbReference>
<proteinExistence type="inferred from homology"/>
<keyword evidence="4 7" id="KW-0808">Transferase</keyword>
<dbReference type="GO" id="GO:0004588">
    <property type="term" value="F:orotate phosphoribosyltransferase activity"/>
    <property type="evidence" value="ECO:0007669"/>
    <property type="project" value="UniProtKB-EC"/>
</dbReference>
<evidence type="ECO:0000256" key="4">
    <source>
        <dbReference type="ARBA" id="ARBA00022679"/>
    </source>
</evidence>
<dbReference type="InterPro" id="IPR004467">
    <property type="entry name" value="Or_phspho_trans_dom"/>
</dbReference>
<keyword evidence="3 7" id="KW-0328">Glycosyltransferase</keyword>